<comment type="caution">
    <text evidence="1">The sequence shown here is derived from an EMBL/GenBank/DDBJ whole genome shotgun (WGS) entry which is preliminary data.</text>
</comment>
<gene>
    <name evidence="1" type="ORF">GOODEAATRI_019632</name>
</gene>
<protein>
    <submittedName>
        <fullName evidence="1">Uncharacterized protein</fullName>
    </submittedName>
</protein>
<dbReference type="InterPro" id="IPR043519">
    <property type="entry name" value="NT_sf"/>
</dbReference>
<keyword evidence="2" id="KW-1185">Reference proteome</keyword>
<dbReference type="Gene3D" id="3.30.460.10">
    <property type="entry name" value="Beta Polymerase, domain 2"/>
    <property type="match status" value="1"/>
</dbReference>
<proteinExistence type="predicted"/>
<evidence type="ECO:0000313" key="1">
    <source>
        <dbReference type="EMBL" id="MEQ2182189.1"/>
    </source>
</evidence>
<reference evidence="1 2" key="1">
    <citation type="submission" date="2021-06" db="EMBL/GenBank/DDBJ databases">
        <authorList>
            <person name="Palmer J.M."/>
        </authorList>
    </citation>
    <scope>NUCLEOTIDE SEQUENCE [LARGE SCALE GENOMIC DNA]</scope>
    <source>
        <strain evidence="1 2">GA_2019</strain>
        <tissue evidence="1">Muscle</tissue>
    </source>
</reference>
<dbReference type="Proteomes" id="UP001476798">
    <property type="component" value="Unassembled WGS sequence"/>
</dbReference>
<organism evidence="1 2">
    <name type="scientific">Goodea atripinnis</name>
    <dbReference type="NCBI Taxonomy" id="208336"/>
    <lineage>
        <taxon>Eukaryota</taxon>
        <taxon>Metazoa</taxon>
        <taxon>Chordata</taxon>
        <taxon>Craniata</taxon>
        <taxon>Vertebrata</taxon>
        <taxon>Euteleostomi</taxon>
        <taxon>Actinopterygii</taxon>
        <taxon>Neopterygii</taxon>
        <taxon>Teleostei</taxon>
        <taxon>Neoteleostei</taxon>
        <taxon>Acanthomorphata</taxon>
        <taxon>Ovalentaria</taxon>
        <taxon>Atherinomorphae</taxon>
        <taxon>Cyprinodontiformes</taxon>
        <taxon>Goodeidae</taxon>
        <taxon>Goodea</taxon>
    </lineage>
</organism>
<name>A0ABV0PFD3_9TELE</name>
<feature type="non-terminal residue" evidence="1">
    <location>
        <position position="1"/>
    </location>
</feature>
<accession>A0ABV0PFD3</accession>
<evidence type="ECO:0000313" key="2">
    <source>
        <dbReference type="Proteomes" id="UP001476798"/>
    </source>
</evidence>
<dbReference type="EMBL" id="JAHRIO010071724">
    <property type="protein sequence ID" value="MEQ2182189.1"/>
    <property type="molecule type" value="Genomic_DNA"/>
</dbReference>
<sequence>YEELRYWYDCLCYKEELRQYHEYISAVKELEDKRQLEVIFFHLLYNTRFPRTFRACRRLFPMWSMHLKHCLNRLMVISAGTYTVSPCLEEAAIVVKCTKESGPTLAINLTSPLVRTEQLANAADGKGVYFCPALTGLFCVFSVRQGLYSSTDLYVH</sequence>